<dbReference type="PANTHER" id="PTHR38048:SF1">
    <property type="entry name" value="HEMERYTHRIN-LIKE DOMAIN-CONTAINING PROTEIN"/>
    <property type="match status" value="1"/>
</dbReference>
<dbReference type="Proteomes" id="UP000076842">
    <property type="component" value="Unassembled WGS sequence"/>
</dbReference>
<dbReference type="PANTHER" id="PTHR38048">
    <property type="entry name" value="EXPRESSED PROTEIN"/>
    <property type="match status" value="1"/>
</dbReference>
<evidence type="ECO:0000313" key="2">
    <source>
        <dbReference type="EMBL" id="KZT51894.1"/>
    </source>
</evidence>
<proteinExistence type="predicted"/>
<evidence type="ECO:0000313" key="3">
    <source>
        <dbReference type="Proteomes" id="UP000076842"/>
    </source>
</evidence>
<dbReference type="InParanoid" id="A0A165D1Z7"/>
<dbReference type="STRING" id="1353952.A0A165D1Z7"/>
<keyword evidence="3" id="KW-1185">Reference proteome</keyword>
<dbReference type="InterPro" id="IPR012312">
    <property type="entry name" value="Hemerythrin-like"/>
</dbReference>
<dbReference type="Gene3D" id="1.20.120.520">
    <property type="entry name" value="nmb1532 protein domain like"/>
    <property type="match status" value="1"/>
</dbReference>
<gene>
    <name evidence="2" type="ORF">CALCODRAFT_502976</name>
</gene>
<protein>
    <recommendedName>
        <fullName evidence="1">Hemerythrin-like domain-containing protein</fullName>
    </recommendedName>
</protein>
<dbReference type="Pfam" id="PF01814">
    <property type="entry name" value="Hemerythrin"/>
    <property type="match status" value="1"/>
</dbReference>
<dbReference type="AlphaFoldDB" id="A0A165D1Z7"/>
<dbReference type="CDD" id="cd12108">
    <property type="entry name" value="Hr-like"/>
    <property type="match status" value="1"/>
</dbReference>
<dbReference type="OrthoDB" id="10044044at2759"/>
<organism evidence="2 3">
    <name type="scientific">Calocera cornea HHB12733</name>
    <dbReference type="NCBI Taxonomy" id="1353952"/>
    <lineage>
        <taxon>Eukaryota</taxon>
        <taxon>Fungi</taxon>
        <taxon>Dikarya</taxon>
        <taxon>Basidiomycota</taxon>
        <taxon>Agaricomycotina</taxon>
        <taxon>Dacrymycetes</taxon>
        <taxon>Dacrymycetales</taxon>
        <taxon>Dacrymycetaceae</taxon>
        <taxon>Calocera</taxon>
    </lineage>
</organism>
<dbReference type="InterPro" id="IPR053206">
    <property type="entry name" value="Dimeric_xanthone_biosynth"/>
</dbReference>
<sequence>MAGKMHPSAEDRRWNQFSTTMQHFHDHFRMSFDELYETADRKRLGPSLFAFFRQAMDLVRQLEMHHSIEEAHIFPILQKKMPNFGKDEKHRNSHKGIHEGLDRLETLITRFRDQPSTYSPIELRACLDSFREVLFTHLDEEVEDLRGENLKKYYTLAEVQRLPM</sequence>
<dbReference type="EMBL" id="KV424086">
    <property type="protein sequence ID" value="KZT51894.1"/>
    <property type="molecule type" value="Genomic_DNA"/>
</dbReference>
<evidence type="ECO:0000259" key="1">
    <source>
        <dbReference type="Pfam" id="PF01814"/>
    </source>
</evidence>
<feature type="domain" description="Hemerythrin-like" evidence="1">
    <location>
        <begin position="19"/>
        <end position="142"/>
    </location>
</feature>
<accession>A0A165D1Z7</accession>
<reference evidence="2 3" key="1">
    <citation type="journal article" date="2016" name="Mol. Biol. Evol.">
        <title>Comparative Genomics of Early-Diverging Mushroom-Forming Fungi Provides Insights into the Origins of Lignocellulose Decay Capabilities.</title>
        <authorList>
            <person name="Nagy L.G."/>
            <person name="Riley R."/>
            <person name="Tritt A."/>
            <person name="Adam C."/>
            <person name="Daum C."/>
            <person name="Floudas D."/>
            <person name="Sun H."/>
            <person name="Yadav J.S."/>
            <person name="Pangilinan J."/>
            <person name="Larsson K.H."/>
            <person name="Matsuura K."/>
            <person name="Barry K."/>
            <person name="Labutti K."/>
            <person name="Kuo R."/>
            <person name="Ohm R.A."/>
            <person name="Bhattacharya S.S."/>
            <person name="Shirouzu T."/>
            <person name="Yoshinaga Y."/>
            <person name="Martin F.M."/>
            <person name="Grigoriev I.V."/>
            <person name="Hibbett D.S."/>
        </authorList>
    </citation>
    <scope>NUCLEOTIDE SEQUENCE [LARGE SCALE GENOMIC DNA]</scope>
    <source>
        <strain evidence="2 3">HHB12733</strain>
    </source>
</reference>
<name>A0A165D1Z7_9BASI</name>